<evidence type="ECO:0000313" key="3">
    <source>
        <dbReference type="Proteomes" id="UP001497512"/>
    </source>
</evidence>
<dbReference type="Pfam" id="PF01738">
    <property type="entry name" value="DLH"/>
    <property type="match status" value="1"/>
</dbReference>
<sequence>MASEACCKPAPPAVDNGVGKEEIVGGLPAYVTGSWESGAAVILVSDIYGKLWKLADKVAAQGYLVVVPDFLKGDPFTPKNNSNPLEGLREYWLPKHPPSEAAKALKAVVEDLKGKGIRYIGAVGFCWGGKVVALAGKEKLFNAIVQMHPSLADASDYEGVQSPIAVLAAPSDGVEKFIQILKARNDIEHLVKVYPGVEHGWTVRYDENDPEAVKKAEEAHTDMLAWLKKHVPTSVNSS</sequence>
<gene>
    <name evidence="2" type="ORF">CSSPTR1EN2_LOCUS2191</name>
</gene>
<reference evidence="2" key="1">
    <citation type="submission" date="2024-02" db="EMBL/GenBank/DDBJ databases">
        <authorList>
            <consortium name="ELIXIR-Norway"/>
            <consortium name="Elixir Norway"/>
        </authorList>
    </citation>
    <scope>NUCLEOTIDE SEQUENCE</scope>
</reference>
<dbReference type="PANTHER" id="PTHR17630">
    <property type="entry name" value="DIENELACTONE HYDROLASE"/>
    <property type="match status" value="1"/>
</dbReference>
<protein>
    <recommendedName>
        <fullName evidence="1">Dienelactone hydrolase domain-containing protein</fullName>
    </recommendedName>
</protein>
<proteinExistence type="predicted"/>
<dbReference type="InterPro" id="IPR002925">
    <property type="entry name" value="Dienelactn_hydro"/>
</dbReference>
<dbReference type="SUPFAM" id="SSF53474">
    <property type="entry name" value="alpha/beta-Hydrolases"/>
    <property type="match status" value="1"/>
</dbReference>
<accession>A0ABP0TDC1</accession>
<evidence type="ECO:0000259" key="1">
    <source>
        <dbReference type="Pfam" id="PF01738"/>
    </source>
</evidence>
<dbReference type="EMBL" id="OZ019902">
    <property type="protein sequence ID" value="CAK9193768.1"/>
    <property type="molecule type" value="Genomic_DNA"/>
</dbReference>
<evidence type="ECO:0000313" key="2">
    <source>
        <dbReference type="EMBL" id="CAK9193768.1"/>
    </source>
</evidence>
<dbReference type="PANTHER" id="PTHR17630:SF44">
    <property type="entry name" value="PROTEIN AIM2"/>
    <property type="match status" value="1"/>
</dbReference>
<feature type="domain" description="Dienelactone hydrolase" evidence="1">
    <location>
        <begin position="29"/>
        <end position="230"/>
    </location>
</feature>
<name>A0ABP0TDC1_9BRYO</name>
<organism evidence="2 3">
    <name type="scientific">Sphagnum troendelagicum</name>
    <dbReference type="NCBI Taxonomy" id="128251"/>
    <lineage>
        <taxon>Eukaryota</taxon>
        <taxon>Viridiplantae</taxon>
        <taxon>Streptophyta</taxon>
        <taxon>Embryophyta</taxon>
        <taxon>Bryophyta</taxon>
        <taxon>Sphagnophytina</taxon>
        <taxon>Sphagnopsida</taxon>
        <taxon>Sphagnales</taxon>
        <taxon>Sphagnaceae</taxon>
        <taxon>Sphagnum</taxon>
    </lineage>
</organism>
<dbReference type="InterPro" id="IPR029058">
    <property type="entry name" value="AB_hydrolase_fold"/>
</dbReference>
<dbReference type="Proteomes" id="UP001497512">
    <property type="component" value="Chromosome 10"/>
</dbReference>
<keyword evidence="3" id="KW-1185">Reference proteome</keyword>
<dbReference type="Gene3D" id="3.40.50.1820">
    <property type="entry name" value="alpha/beta hydrolase"/>
    <property type="match status" value="1"/>
</dbReference>